<dbReference type="GeneID" id="136821666"/>
<evidence type="ECO:0000256" key="1">
    <source>
        <dbReference type="SAM" id="Coils"/>
    </source>
</evidence>
<dbReference type="Proteomes" id="UP000594262">
    <property type="component" value="Unplaced"/>
</dbReference>
<feature type="compositionally biased region" description="Basic and acidic residues" evidence="2">
    <location>
        <begin position="431"/>
        <end position="441"/>
    </location>
</feature>
<organism evidence="3 4">
    <name type="scientific">Clytia hemisphaerica</name>
    <dbReference type="NCBI Taxonomy" id="252671"/>
    <lineage>
        <taxon>Eukaryota</taxon>
        <taxon>Metazoa</taxon>
        <taxon>Cnidaria</taxon>
        <taxon>Hydrozoa</taxon>
        <taxon>Hydroidolina</taxon>
        <taxon>Leptothecata</taxon>
        <taxon>Obeliida</taxon>
        <taxon>Clytiidae</taxon>
        <taxon>Clytia</taxon>
    </lineage>
</organism>
<feature type="region of interest" description="Disordered" evidence="2">
    <location>
        <begin position="471"/>
        <end position="546"/>
    </location>
</feature>
<accession>A0A7M5X5G3</accession>
<feature type="coiled-coil region" evidence="1">
    <location>
        <begin position="2"/>
        <end position="64"/>
    </location>
</feature>
<proteinExistence type="predicted"/>
<evidence type="ECO:0000256" key="2">
    <source>
        <dbReference type="SAM" id="MobiDB-lite"/>
    </source>
</evidence>
<dbReference type="OrthoDB" id="6022714at2759"/>
<feature type="coiled-coil region" evidence="1">
    <location>
        <begin position="90"/>
        <end position="117"/>
    </location>
</feature>
<feature type="compositionally biased region" description="Polar residues" evidence="2">
    <location>
        <begin position="497"/>
        <end position="546"/>
    </location>
</feature>
<feature type="region of interest" description="Disordered" evidence="2">
    <location>
        <begin position="245"/>
        <end position="267"/>
    </location>
</feature>
<feature type="region of interest" description="Disordered" evidence="2">
    <location>
        <begin position="588"/>
        <end position="614"/>
    </location>
</feature>
<dbReference type="AlphaFoldDB" id="A0A7M5X5G3"/>
<evidence type="ECO:0000313" key="3">
    <source>
        <dbReference type="EnsemblMetazoa" id="CLYHEMP017800.1"/>
    </source>
</evidence>
<evidence type="ECO:0000313" key="4">
    <source>
        <dbReference type="Proteomes" id="UP000594262"/>
    </source>
</evidence>
<name>A0A7M5X5G3_9CNID</name>
<feature type="compositionally biased region" description="Polar residues" evidence="2">
    <location>
        <begin position="245"/>
        <end position="260"/>
    </location>
</feature>
<dbReference type="EnsemblMetazoa" id="CLYHEMT017800.1">
    <property type="protein sequence ID" value="CLYHEMP017800.1"/>
    <property type="gene ID" value="CLYHEMG017800"/>
</dbReference>
<keyword evidence="4" id="KW-1185">Reference proteome</keyword>
<feature type="region of interest" description="Disordered" evidence="2">
    <location>
        <begin position="422"/>
        <end position="445"/>
    </location>
</feature>
<reference evidence="3" key="1">
    <citation type="submission" date="2021-01" db="UniProtKB">
        <authorList>
            <consortium name="EnsemblMetazoa"/>
        </authorList>
    </citation>
    <scope>IDENTIFICATION</scope>
</reference>
<protein>
    <submittedName>
        <fullName evidence="3">Uncharacterized protein</fullName>
    </submittedName>
</protein>
<dbReference type="RefSeq" id="XP_066933977.1">
    <property type="nucleotide sequence ID" value="XM_067077876.1"/>
</dbReference>
<keyword evidence="1" id="KW-0175">Coiled coil</keyword>
<sequence>MAASLEKLIKDLEFENEDLLRLIKDEINQIDAMQKDISTKIKENTNLEKDIDKFNIETKSLHNQYKQNKEITDSIKKANTMLGKHSEDLKKTLKLKKEETKRDCEQHEKVLKSYSEKWERYKEVYEERPLAQVARKLKLEAASLDVDEKEILEKKDALAKEIQEIQLSKVAWKREKEDAVELVVKLANFKVASGRYSEELNGLKKQNKEKSSQLDHRCRELKETISKVESAKQAADMELRKKQLAVTQPTIQPNVASPSDQQKRKHKMPRLLTPKQFHLPKLPQFKLPKIPQMPKFPSFSRSPQRKAQPIVTPPEQVASVEKNIPPSPQVVPQVKGSCEQAPPDVATQKDLNTSGNIIPDEHSFAVPMDQSNREFFGDSQKPPLMPITPKHQSSDFSFSPGQHAEKLRLLKKSPGFVGYAQKTRPMFNKNSELDTPNRESDEATSNGFASAFSSQNQFLGSISEVANKPMDFAVPNGGTPKTMSTEKDADGFAVPKQSPTTITNSKNKTSPSNFSFDATQNQPSSFSFDSPSTGNKSNIPQTTSAFSFDSPAAGTFSFDSPSMTGNEAQNTGFSFGEQQIASAQPMGVGRFDFNNSADSADPAPDTGSMFAFNDSTDGNTSFNNNENGASMFDFSIKSQAPETGGDSNIFNFGAPSDDLGGKQHGVFSFGGDANQSIQDTEPSAFTFKF</sequence>